<keyword evidence="2" id="KW-0732">Signal</keyword>
<evidence type="ECO:0000256" key="2">
    <source>
        <dbReference type="ARBA" id="ARBA00022729"/>
    </source>
</evidence>
<feature type="domain" description="Glycine zipper 2TM" evidence="6">
    <location>
        <begin position="65"/>
        <end position="105"/>
    </location>
</feature>
<dbReference type="EMBL" id="CP022187">
    <property type="protein sequence ID" value="AWI76937.1"/>
    <property type="molecule type" value="Genomic_DNA"/>
</dbReference>
<dbReference type="PANTHER" id="PTHR35603">
    <property type="match status" value="1"/>
</dbReference>
<accession>A0A2U8GTA4</accession>
<protein>
    <recommendedName>
        <fullName evidence="6">Glycine zipper 2TM domain-containing protein</fullName>
    </recommendedName>
</protein>
<dbReference type="GO" id="GO:0009279">
    <property type="term" value="C:cell outer membrane"/>
    <property type="evidence" value="ECO:0007669"/>
    <property type="project" value="UniProtKB-SubCell"/>
</dbReference>
<dbReference type="PANTHER" id="PTHR35603:SF1">
    <property type="entry name" value="OUTER MEMBRANE LIPOPROTEIN SLYB"/>
    <property type="match status" value="1"/>
</dbReference>
<reference evidence="7 8" key="1">
    <citation type="submission" date="2017-06" db="EMBL/GenBank/DDBJ databases">
        <title>Azoarcus.</title>
        <authorList>
            <person name="Woo J.-H."/>
            <person name="Kim H.-S."/>
        </authorList>
    </citation>
    <scope>NUCLEOTIDE SEQUENCE [LARGE SCALE GENOMIC DNA]</scope>
    <source>
        <strain evidence="7 8">TSPY31</strain>
    </source>
</reference>
<keyword evidence="8" id="KW-1185">Reference proteome</keyword>
<gene>
    <name evidence="7" type="ORF">CEW83_18290</name>
</gene>
<dbReference type="InterPro" id="IPR051407">
    <property type="entry name" value="Bact_OM_lipoprot/Surf_antigen"/>
</dbReference>
<sequence>MDLSNGKKLRAVCGALLAGLLITGCASGLGGGTYSRGEARRTMVVQFGSVESVRAVQLEGTKSPVGTVAGAAVGGIAGSSVGGGRGASIATVLGAVAGGLAGSALEEGVTREQGVEVTVRLDNGQYLAVVQEDQGENFMPGQRVRILRDGGTTRVTR</sequence>
<dbReference type="Proteomes" id="UP000244930">
    <property type="component" value="Chromosome"/>
</dbReference>
<keyword evidence="3" id="KW-0472">Membrane</keyword>
<dbReference type="InterPro" id="IPR008816">
    <property type="entry name" value="Gly_zipper_2TM_dom"/>
</dbReference>
<evidence type="ECO:0000256" key="5">
    <source>
        <dbReference type="ARBA" id="ARBA00023288"/>
    </source>
</evidence>
<keyword evidence="5" id="KW-0449">Lipoprotein</keyword>
<keyword evidence="4" id="KW-0564">Palmitate</keyword>
<evidence type="ECO:0000256" key="1">
    <source>
        <dbReference type="ARBA" id="ARBA00004459"/>
    </source>
</evidence>
<dbReference type="KEGG" id="acom:CEW83_18290"/>
<organism evidence="7 8">
    <name type="scientific">Parazoarcus communis</name>
    <dbReference type="NCBI Taxonomy" id="41977"/>
    <lineage>
        <taxon>Bacteria</taxon>
        <taxon>Pseudomonadati</taxon>
        <taxon>Pseudomonadota</taxon>
        <taxon>Betaproteobacteria</taxon>
        <taxon>Rhodocyclales</taxon>
        <taxon>Zoogloeaceae</taxon>
        <taxon>Parazoarcus</taxon>
    </lineage>
</organism>
<dbReference type="Pfam" id="PF05433">
    <property type="entry name" value="Rick_17kDa_Anti"/>
    <property type="match status" value="1"/>
</dbReference>
<dbReference type="RefSeq" id="WP_108950636.1">
    <property type="nucleotide sequence ID" value="NZ_CP022187.1"/>
</dbReference>
<name>A0A2U8GTA4_9RHOO</name>
<dbReference type="PROSITE" id="PS51257">
    <property type="entry name" value="PROKAR_LIPOPROTEIN"/>
    <property type="match status" value="1"/>
</dbReference>
<evidence type="ECO:0000256" key="4">
    <source>
        <dbReference type="ARBA" id="ARBA00023139"/>
    </source>
</evidence>
<dbReference type="AlphaFoldDB" id="A0A2U8GTA4"/>
<proteinExistence type="predicted"/>
<evidence type="ECO:0000256" key="3">
    <source>
        <dbReference type="ARBA" id="ARBA00023136"/>
    </source>
</evidence>
<evidence type="ECO:0000313" key="8">
    <source>
        <dbReference type="Proteomes" id="UP000244930"/>
    </source>
</evidence>
<evidence type="ECO:0000259" key="6">
    <source>
        <dbReference type="Pfam" id="PF05433"/>
    </source>
</evidence>
<comment type="subcellular location">
    <subcellularLocation>
        <location evidence="1">Cell outer membrane</location>
        <topology evidence="1">Lipid-anchor</topology>
    </subcellularLocation>
</comment>
<evidence type="ECO:0000313" key="7">
    <source>
        <dbReference type="EMBL" id="AWI76937.1"/>
    </source>
</evidence>